<accession>A0A6B0UK85</accession>
<dbReference type="AlphaFoldDB" id="A0A6B0UK85"/>
<name>A0A6B0UK85_IXORI</name>
<organism evidence="2">
    <name type="scientific">Ixodes ricinus</name>
    <name type="common">Common tick</name>
    <name type="synonym">Acarus ricinus</name>
    <dbReference type="NCBI Taxonomy" id="34613"/>
    <lineage>
        <taxon>Eukaryota</taxon>
        <taxon>Metazoa</taxon>
        <taxon>Ecdysozoa</taxon>
        <taxon>Arthropoda</taxon>
        <taxon>Chelicerata</taxon>
        <taxon>Arachnida</taxon>
        <taxon>Acari</taxon>
        <taxon>Parasitiformes</taxon>
        <taxon>Ixodida</taxon>
        <taxon>Ixodoidea</taxon>
        <taxon>Ixodidae</taxon>
        <taxon>Ixodinae</taxon>
        <taxon>Ixodes</taxon>
    </lineage>
</organism>
<feature type="signal peptide" evidence="1">
    <location>
        <begin position="1"/>
        <end position="26"/>
    </location>
</feature>
<dbReference type="EMBL" id="GIFC01008049">
    <property type="protein sequence ID" value="MXU90132.1"/>
    <property type="molecule type" value="Transcribed_RNA"/>
</dbReference>
<sequence length="112" mass="13026">MHCLLELLHRQRALLLLLLTLKALHQQLLLLGRQLAHLQLTLPQLHHLLLGERHTTLGGPRLALCHEALLRHHDGQPRWKLLPLLHLLQELLLLLHQLHLHHRLQGSLRGTH</sequence>
<feature type="chain" id="PRO_5025445313" evidence="1">
    <location>
        <begin position="27"/>
        <end position="112"/>
    </location>
</feature>
<proteinExistence type="predicted"/>
<evidence type="ECO:0000256" key="1">
    <source>
        <dbReference type="SAM" id="SignalP"/>
    </source>
</evidence>
<evidence type="ECO:0000313" key="2">
    <source>
        <dbReference type="EMBL" id="MXU90132.1"/>
    </source>
</evidence>
<keyword evidence="1" id="KW-0732">Signal</keyword>
<reference evidence="2" key="1">
    <citation type="submission" date="2019-12" db="EMBL/GenBank/DDBJ databases">
        <title>An insight into the sialome of adult female Ixodes ricinus ticks feeding for 6 days.</title>
        <authorList>
            <person name="Perner J."/>
            <person name="Ribeiro J.M.C."/>
        </authorList>
    </citation>
    <scope>NUCLEOTIDE SEQUENCE</scope>
    <source>
        <strain evidence="2">Semi-engorged</strain>
        <tissue evidence="2">Salivary glands</tissue>
    </source>
</reference>
<protein>
    <submittedName>
        <fullName evidence="2">Putative secreted protein</fullName>
    </submittedName>
</protein>